<sequence length="390" mass="45247">MLHKEELNLNFKTLHLISLFNFLPIKFCPNTGVASFQTSRLRLGIWKIQFTLYTLNYIWKHWSLLRTRSDLNIFSINCIYCAVANAVWYELLYIFYRRGPENAYLITLINERRFQKSQYEGPKKSLLQTTSSIFRRPIRETVIITLPFALYGFGLSWIGLCLLEPHQGFWIFSMLPGNFLHGHISVFLFTYEAWTILLMSSSAYLCSYTVLNVIPRLTFDVLGFIAVKISGLENQMIPLTELSRICMELRMTQIEIQLLNYVYSGFNYVIKLTFLFVSIAGLFTGIKHFGDTPLFTLLSVILAMYIITLFLFFFGDMYKIPEIMDCLKERLVIVSRTMKCPESVYTRKILSSIPQCGICAGNFYILDRMTSVVFLNYVLYQVAGLLIASK</sequence>
<feature type="transmembrane region" description="Helical" evidence="1">
    <location>
        <begin position="142"/>
        <end position="163"/>
    </location>
</feature>
<feature type="transmembrane region" description="Helical" evidence="1">
    <location>
        <begin position="293"/>
        <end position="314"/>
    </location>
</feature>
<protein>
    <submittedName>
        <fullName evidence="2">Uncharacterized protein</fullName>
    </submittedName>
</protein>
<keyword evidence="1" id="KW-0472">Membrane</keyword>
<dbReference type="AlphaFoldDB" id="A0A8J2PQI2"/>
<proteinExistence type="predicted"/>
<reference evidence="2" key="1">
    <citation type="submission" date="2021-06" db="EMBL/GenBank/DDBJ databases">
        <authorList>
            <person name="Hodson N. C."/>
            <person name="Mongue J. A."/>
            <person name="Jaron S. K."/>
        </authorList>
    </citation>
    <scope>NUCLEOTIDE SEQUENCE</scope>
</reference>
<feature type="transmembrane region" description="Helical" evidence="1">
    <location>
        <begin position="73"/>
        <end position="96"/>
    </location>
</feature>
<keyword evidence="1" id="KW-0812">Transmembrane</keyword>
<keyword evidence="3" id="KW-1185">Reference proteome</keyword>
<gene>
    <name evidence="2" type="ORF">AFUS01_LOCUS39345</name>
</gene>
<comment type="caution">
    <text evidence="2">The sequence shown here is derived from an EMBL/GenBank/DDBJ whole genome shotgun (WGS) entry which is preliminary data.</text>
</comment>
<evidence type="ECO:0000256" key="1">
    <source>
        <dbReference type="SAM" id="Phobius"/>
    </source>
</evidence>
<keyword evidence="1" id="KW-1133">Transmembrane helix</keyword>
<accession>A0A8J2PQI2</accession>
<dbReference type="Proteomes" id="UP000708208">
    <property type="component" value="Unassembled WGS sequence"/>
</dbReference>
<dbReference type="EMBL" id="CAJVCH010551649">
    <property type="protein sequence ID" value="CAG7829484.1"/>
    <property type="molecule type" value="Genomic_DNA"/>
</dbReference>
<feature type="transmembrane region" description="Helical" evidence="1">
    <location>
        <begin position="268"/>
        <end position="286"/>
    </location>
</feature>
<organism evidence="2 3">
    <name type="scientific">Allacma fusca</name>
    <dbReference type="NCBI Taxonomy" id="39272"/>
    <lineage>
        <taxon>Eukaryota</taxon>
        <taxon>Metazoa</taxon>
        <taxon>Ecdysozoa</taxon>
        <taxon>Arthropoda</taxon>
        <taxon>Hexapoda</taxon>
        <taxon>Collembola</taxon>
        <taxon>Symphypleona</taxon>
        <taxon>Sminthuridae</taxon>
        <taxon>Allacma</taxon>
    </lineage>
</organism>
<feature type="transmembrane region" description="Helical" evidence="1">
    <location>
        <begin position="371"/>
        <end position="388"/>
    </location>
</feature>
<evidence type="ECO:0000313" key="2">
    <source>
        <dbReference type="EMBL" id="CAG7829484.1"/>
    </source>
</evidence>
<name>A0A8J2PQI2_9HEXA</name>
<evidence type="ECO:0000313" key="3">
    <source>
        <dbReference type="Proteomes" id="UP000708208"/>
    </source>
</evidence>